<protein>
    <submittedName>
        <fullName evidence="1">Uncharacterized protein</fullName>
    </submittedName>
</protein>
<gene>
    <name evidence="1" type="ORF">CEXT_739111</name>
</gene>
<sequence>MDQVDCRPFFSSRVTLLSHPSLFSGKERREILAAAAHTERNTGKQLAKITINQGRMAGRGKLRREGRRGQTLIEGVGPLGPENCEWAPFSSAFYCSLPHGRIGTRDPATSLIIAANGFEESHVSPRRKFCGLEGRRLTIIFSAVATSRDGMGLFIAPSLLLRPVQLTRSEN</sequence>
<evidence type="ECO:0000313" key="2">
    <source>
        <dbReference type="Proteomes" id="UP001054945"/>
    </source>
</evidence>
<accession>A0AAV4R460</accession>
<reference evidence="1 2" key="1">
    <citation type="submission" date="2021-06" db="EMBL/GenBank/DDBJ databases">
        <title>Caerostris extrusa draft genome.</title>
        <authorList>
            <person name="Kono N."/>
            <person name="Arakawa K."/>
        </authorList>
    </citation>
    <scope>NUCLEOTIDE SEQUENCE [LARGE SCALE GENOMIC DNA]</scope>
</reference>
<name>A0AAV4R460_CAEEX</name>
<dbReference type="EMBL" id="BPLR01007366">
    <property type="protein sequence ID" value="GIY16369.1"/>
    <property type="molecule type" value="Genomic_DNA"/>
</dbReference>
<comment type="caution">
    <text evidence="1">The sequence shown here is derived from an EMBL/GenBank/DDBJ whole genome shotgun (WGS) entry which is preliminary data.</text>
</comment>
<evidence type="ECO:0000313" key="1">
    <source>
        <dbReference type="EMBL" id="GIY16369.1"/>
    </source>
</evidence>
<organism evidence="1 2">
    <name type="scientific">Caerostris extrusa</name>
    <name type="common">Bark spider</name>
    <name type="synonym">Caerostris bankana</name>
    <dbReference type="NCBI Taxonomy" id="172846"/>
    <lineage>
        <taxon>Eukaryota</taxon>
        <taxon>Metazoa</taxon>
        <taxon>Ecdysozoa</taxon>
        <taxon>Arthropoda</taxon>
        <taxon>Chelicerata</taxon>
        <taxon>Arachnida</taxon>
        <taxon>Araneae</taxon>
        <taxon>Araneomorphae</taxon>
        <taxon>Entelegynae</taxon>
        <taxon>Araneoidea</taxon>
        <taxon>Araneidae</taxon>
        <taxon>Caerostris</taxon>
    </lineage>
</organism>
<dbReference type="Proteomes" id="UP001054945">
    <property type="component" value="Unassembled WGS sequence"/>
</dbReference>
<dbReference type="AlphaFoldDB" id="A0AAV4R460"/>
<keyword evidence="2" id="KW-1185">Reference proteome</keyword>
<proteinExistence type="predicted"/>